<dbReference type="AlphaFoldDB" id="A0A151GPD8"/>
<dbReference type="InterPro" id="IPR029045">
    <property type="entry name" value="ClpP/crotonase-like_dom_sf"/>
</dbReference>
<feature type="domain" description="Tail specific protease" evidence="2">
    <location>
        <begin position="351"/>
        <end position="412"/>
    </location>
</feature>
<dbReference type="GO" id="GO:0008236">
    <property type="term" value="F:serine-type peptidase activity"/>
    <property type="evidence" value="ECO:0007669"/>
    <property type="project" value="InterPro"/>
</dbReference>
<sequence>MMRYSIAAATSLLLAAGATAAVVRSNHACASVSDSWIEQKASSKPGDKFVASVPAALAYDCLNSVPLDEQAARELVDALEPYLQFQSDTAYKANPPPGYPFPAHDIFASLASVKGKVLSKEYRSEYAFQLDLFETVFAPGHDSQFQYVPDILSLPVAWGRTDFLVSVSDDGSSLPVIKRYEDVVEDPVKAPVIIAINGVDAASFIESVAAKGTEWSDVDAGYNSMFMQRSANSRFGIKGSFHRGGNIGLAYPGPTTSYTYDNGTTVTVNNVARLRGDWSQLRDGAAVFAMFCVPGGQHTARPAPKHPYIYDTPPLFAAKDGRFFKYPEPVIATSDLVVSGYYLNGTGLDHVAVLALSSFVGNSTAEFQSVCSRFLEMAAAAGKTKLVIDVQYNPGGIFLQAIDLLRQLIPHIHVDYNLRQKMSGGAVALARSFDERLAGIDPLAAPEKDVAWDSGLWYTNWRFGVDVHGRKFTKFEDKFSSQVIKETTYTSLYRWDLQDPLITTNKQYGVGIEITGHGTRANAGVLRFRPENIAILHDGICNGACAFFSEQLSRHGGVKTIVLGGRPKLGPMQGSGGGKGGPVIPLHTLYEAVQRAKAVAKDGEHIAALDRFSDVAFRRSTYATVNSADWILDEHIEDGVPTQYLTSHADCRLFWTVPMLRDGAEVWKAAADAAFHGAKCAYGGLYAVKVAHSGLRMPR</sequence>
<accession>A0A151GPD8</accession>
<dbReference type="STRING" id="98403.A0A151GPD8"/>
<dbReference type="GeneID" id="63712720"/>
<feature type="signal peptide" evidence="1">
    <location>
        <begin position="1"/>
        <end position="20"/>
    </location>
</feature>
<dbReference type="InParanoid" id="A0A151GPD8"/>
<dbReference type="InterPro" id="IPR005151">
    <property type="entry name" value="Tail-specific_protease"/>
</dbReference>
<feature type="chain" id="PRO_5007580858" evidence="1">
    <location>
        <begin position="21"/>
        <end position="699"/>
    </location>
</feature>
<dbReference type="RefSeq" id="XP_040658302.1">
    <property type="nucleotide sequence ID" value="XM_040797419.1"/>
</dbReference>
<dbReference type="Pfam" id="PF03572">
    <property type="entry name" value="Peptidase_S41"/>
    <property type="match status" value="1"/>
</dbReference>
<evidence type="ECO:0000259" key="3">
    <source>
        <dbReference type="Pfam" id="PF23658"/>
    </source>
</evidence>
<evidence type="ECO:0000259" key="2">
    <source>
        <dbReference type="Pfam" id="PF03572"/>
    </source>
</evidence>
<evidence type="ECO:0000313" key="4">
    <source>
        <dbReference type="EMBL" id="KYK58950.1"/>
    </source>
</evidence>
<dbReference type="InterPro" id="IPR052766">
    <property type="entry name" value="S41A_metabolite_peptidase"/>
</dbReference>
<dbReference type="GO" id="GO:0006508">
    <property type="term" value="P:proteolysis"/>
    <property type="evidence" value="ECO:0007669"/>
    <property type="project" value="InterPro"/>
</dbReference>
<dbReference type="Gene3D" id="3.90.226.10">
    <property type="entry name" value="2-enoyl-CoA Hydratase, Chain A, domain 1"/>
    <property type="match status" value="1"/>
</dbReference>
<protein>
    <submittedName>
        <fullName evidence="4">Uncharacterized protein</fullName>
    </submittedName>
</protein>
<dbReference type="InterPro" id="IPR056186">
    <property type="entry name" value="PDZ_CPAF-rel"/>
</dbReference>
<dbReference type="SUPFAM" id="SSF52096">
    <property type="entry name" value="ClpP/crotonase"/>
    <property type="match status" value="1"/>
</dbReference>
<comment type="caution">
    <text evidence="4">The sequence shown here is derived from an EMBL/GenBank/DDBJ whole genome shotgun (WGS) entry which is preliminary data.</text>
</comment>
<evidence type="ECO:0000256" key="1">
    <source>
        <dbReference type="SAM" id="SignalP"/>
    </source>
</evidence>
<dbReference type="Proteomes" id="UP000076580">
    <property type="component" value="Chromosome 01"/>
</dbReference>
<keyword evidence="5" id="KW-1185">Reference proteome</keyword>
<organism evidence="4 5">
    <name type="scientific">Drechmeria coniospora</name>
    <name type="common">Nematophagous fungus</name>
    <name type="synonym">Meria coniospora</name>
    <dbReference type="NCBI Taxonomy" id="98403"/>
    <lineage>
        <taxon>Eukaryota</taxon>
        <taxon>Fungi</taxon>
        <taxon>Dikarya</taxon>
        <taxon>Ascomycota</taxon>
        <taxon>Pezizomycotina</taxon>
        <taxon>Sordariomycetes</taxon>
        <taxon>Hypocreomycetidae</taxon>
        <taxon>Hypocreales</taxon>
        <taxon>Ophiocordycipitaceae</taxon>
        <taxon>Drechmeria</taxon>
    </lineage>
</organism>
<evidence type="ECO:0000313" key="5">
    <source>
        <dbReference type="Proteomes" id="UP000076580"/>
    </source>
</evidence>
<name>A0A151GPD8_DRECN</name>
<dbReference type="Pfam" id="PF23658">
    <property type="entry name" value="PDZ_CPAF_rel"/>
    <property type="match status" value="1"/>
</dbReference>
<dbReference type="PANTHER" id="PTHR37049">
    <property type="entry name" value="PEPTIDASE S41 FAMILY PROTEIN"/>
    <property type="match status" value="1"/>
</dbReference>
<dbReference type="PANTHER" id="PTHR37049:SF4">
    <property type="entry name" value="RHODANESE DOMAIN-CONTAINING PROTEIN"/>
    <property type="match status" value="1"/>
</dbReference>
<reference evidence="4 5" key="1">
    <citation type="journal article" date="2016" name="Sci. Rep.">
        <title>Insights into Adaptations to a Near-Obligate Nematode Endoparasitic Lifestyle from the Finished Genome of Drechmeria coniospora.</title>
        <authorList>
            <person name="Zhang L."/>
            <person name="Zhou Z."/>
            <person name="Guo Q."/>
            <person name="Fokkens L."/>
            <person name="Miskei M."/>
            <person name="Pocsi I."/>
            <person name="Zhang W."/>
            <person name="Chen M."/>
            <person name="Wang L."/>
            <person name="Sun Y."/>
            <person name="Donzelli B.G."/>
            <person name="Gibson D.M."/>
            <person name="Nelson D.R."/>
            <person name="Luo J.G."/>
            <person name="Rep M."/>
            <person name="Liu H."/>
            <person name="Yang S."/>
            <person name="Wang J."/>
            <person name="Krasnoff S.B."/>
            <person name="Xu Y."/>
            <person name="Molnar I."/>
            <person name="Lin M."/>
        </authorList>
    </citation>
    <scope>NUCLEOTIDE SEQUENCE [LARGE SCALE GENOMIC DNA]</scope>
    <source>
        <strain evidence="4 5">ARSEF 6962</strain>
    </source>
</reference>
<gene>
    <name evidence="4" type="ORF">DCS_00077</name>
</gene>
<proteinExistence type="predicted"/>
<feature type="domain" description="CPAF-like PDZ" evidence="3">
    <location>
        <begin position="158"/>
        <end position="278"/>
    </location>
</feature>
<keyword evidence="1" id="KW-0732">Signal</keyword>
<dbReference type="EMBL" id="LAYC01000001">
    <property type="protein sequence ID" value="KYK58950.1"/>
    <property type="molecule type" value="Genomic_DNA"/>
</dbReference>